<evidence type="ECO:0000256" key="1">
    <source>
        <dbReference type="SAM" id="MobiDB-lite"/>
    </source>
</evidence>
<feature type="region of interest" description="Disordered" evidence="1">
    <location>
        <begin position="39"/>
        <end position="116"/>
    </location>
</feature>
<dbReference type="Proteomes" id="UP000503003">
    <property type="component" value="Chromosome 1"/>
</dbReference>
<gene>
    <name evidence="2" type="ORF">G5S32_05330</name>
</gene>
<name>A0A6G7CH26_9VIBR</name>
<sequence length="171" mass="18073">MTNKEMLQKRIDELCKELGITEPQYTDKTTEKQLNILIDDLEAKLPDEGGDDDASENDAGSDSQGSDADASASNEESQAAESKDEASSEEKVLVLSGDLPDGATLIDDENVPEVDSNEAGDLSIHALKTFQAISHGKKVFVNAGETVFLEEQAAIDAVDAGVAGLNATMKG</sequence>
<evidence type="ECO:0000313" key="2">
    <source>
        <dbReference type="EMBL" id="QIH41451.1"/>
    </source>
</evidence>
<dbReference type="KEGG" id="vzi:G5S32_05330"/>
<keyword evidence="3" id="KW-1185">Reference proteome</keyword>
<evidence type="ECO:0000313" key="3">
    <source>
        <dbReference type="Proteomes" id="UP000503003"/>
    </source>
</evidence>
<proteinExistence type="predicted"/>
<organism evidence="2 3">
    <name type="scientific">Vibrio ziniensis</name>
    <dbReference type="NCBI Taxonomy" id="2711221"/>
    <lineage>
        <taxon>Bacteria</taxon>
        <taxon>Pseudomonadati</taxon>
        <taxon>Pseudomonadota</taxon>
        <taxon>Gammaproteobacteria</taxon>
        <taxon>Vibrionales</taxon>
        <taxon>Vibrionaceae</taxon>
        <taxon>Vibrio</taxon>
    </lineage>
</organism>
<dbReference type="RefSeq" id="WP_165311047.1">
    <property type="nucleotide sequence ID" value="NZ_CP049331.1"/>
</dbReference>
<accession>A0A6G7CH26</accession>
<feature type="compositionally biased region" description="Basic and acidic residues" evidence="1">
    <location>
        <begin position="81"/>
        <end position="92"/>
    </location>
</feature>
<reference evidence="2 3" key="1">
    <citation type="submission" date="2020-02" db="EMBL/GenBank/DDBJ databases">
        <title>A complete genome of a marine bacterium Vibrio sp. ZWAL4003 isolated from the mangrove sediment with the ability to degrade polysaccharides.</title>
        <authorList>
            <person name="Wu J."/>
            <person name="Qu W."/>
            <person name="Zeng R."/>
        </authorList>
    </citation>
    <scope>NUCLEOTIDE SEQUENCE [LARGE SCALE GENOMIC DNA]</scope>
    <source>
        <strain evidence="2 3">ZWAL4003</strain>
    </source>
</reference>
<dbReference type="AlphaFoldDB" id="A0A6G7CH26"/>
<feature type="compositionally biased region" description="Low complexity" evidence="1">
    <location>
        <begin position="58"/>
        <end position="80"/>
    </location>
</feature>
<dbReference type="EMBL" id="CP049331">
    <property type="protein sequence ID" value="QIH41451.1"/>
    <property type="molecule type" value="Genomic_DNA"/>
</dbReference>
<feature type="compositionally biased region" description="Acidic residues" evidence="1">
    <location>
        <begin position="106"/>
        <end position="116"/>
    </location>
</feature>
<protein>
    <submittedName>
        <fullName evidence="2">Uncharacterized protein</fullName>
    </submittedName>
</protein>